<reference evidence="1 2" key="1">
    <citation type="submission" date="2012-05" db="EMBL/GenBank/DDBJ databases">
        <title>Recombination and specialization in a pathogen metapopulation.</title>
        <authorList>
            <person name="Gardiner A."/>
            <person name="Kemen E."/>
            <person name="Schultz-Larsen T."/>
            <person name="MacLean D."/>
            <person name="Van Oosterhout C."/>
            <person name="Jones J.D.G."/>
        </authorList>
    </citation>
    <scope>NUCLEOTIDE SEQUENCE [LARGE SCALE GENOMIC DNA]</scope>
    <source>
        <strain evidence="1 2">Ac Nc2</strain>
    </source>
</reference>
<name>A0A024G188_9STRA</name>
<protein>
    <submittedName>
        <fullName evidence="1">Uncharacterized protein</fullName>
    </submittedName>
</protein>
<dbReference type="AlphaFoldDB" id="A0A024G188"/>
<evidence type="ECO:0000313" key="2">
    <source>
        <dbReference type="Proteomes" id="UP000053237"/>
    </source>
</evidence>
<evidence type="ECO:0000313" key="1">
    <source>
        <dbReference type="EMBL" id="CCI40622.1"/>
    </source>
</evidence>
<sequence length="126" mass="14319">MVRFDHSKNDSLKVRFAPGPNHREIKESSFIDIPLFSKAGSNCSEISIQVATAFNQHPFFQCAKHLFGEHCSNLCADQLKSSFRSTKAMRWVCIFLDRNVIRLSTARWLPSDIVIEVDNATTLFGK</sequence>
<gene>
    <name evidence="1" type="ORF">BN9_014060</name>
</gene>
<organism evidence="1 2">
    <name type="scientific">Albugo candida</name>
    <dbReference type="NCBI Taxonomy" id="65357"/>
    <lineage>
        <taxon>Eukaryota</taxon>
        <taxon>Sar</taxon>
        <taxon>Stramenopiles</taxon>
        <taxon>Oomycota</taxon>
        <taxon>Peronosporomycetes</taxon>
        <taxon>Albuginales</taxon>
        <taxon>Albuginaceae</taxon>
        <taxon>Albugo</taxon>
    </lineage>
</organism>
<comment type="caution">
    <text evidence="1">The sequence shown here is derived from an EMBL/GenBank/DDBJ whole genome shotgun (WGS) entry which is preliminary data.</text>
</comment>
<proteinExistence type="predicted"/>
<dbReference type="InParanoid" id="A0A024G188"/>
<dbReference type="Proteomes" id="UP000053237">
    <property type="component" value="Unassembled WGS sequence"/>
</dbReference>
<keyword evidence="2" id="KW-1185">Reference proteome</keyword>
<dbReference type="EMBL" id="CAIX01000010">
    <property type="protein sequence ID" value="CCI40622.1"/>
    <property type="molecule type" value="Genomic_DNA"/>
</dbReference>
<accession>A0A024G188</accession>